<dbReference type="Pfam" id="PF00582">
    <property type="entry name" value="Usp"/>
    <property type="match status" value="1"/>
</dbReference>
<dbReference type="PRINTS" id="PR01438">
    <property type="entry name" value="UNVRSLSTRESS"/>
</dbReference>
<dbReference type="RefSeq" id="WP_142979463.1">
    <property type="nucleotide sequence ID" value="NZ_RKLU01000003.1"/>
</dbReference>
<accession>A0A8J8TCI3</accession>
<dbReference type="SUPFAM" id="SSF52402">
    <property type="entry name" value="Adenine nucleotide alpha hydrolases-like"/>
    <property type="match status" value="1"/>
</dbReference>
<dbReference type="OrthoDB" id="107030at2157"/>
<evidence type="ECO:0000313" key="4">
    <source>
        <dbReference type="Proteomes" id="UP000705823"/>
    </source>
</evidence>
<evidence type="ECO:0000259" key="2">
    <source>
        <dbReference type="Pfam" id="PF00582"/>
    </source>
</evidence>
<protein>
    <submittedName>
        <fullName evidence="3">Universal stress protein</fullName>
    </submittedName>
</protein>
<sequence>MEGLPMYDDIVYPTDGSEGAETVMQHVESLATTYDSTIHVLYVVTPDAGDASLTLEKDEQGNWRTGMFKRKTEPQSTTGMAKGSVDVHEVLQAEGEAYTSAIAEELADVGCDTVSVCREGTPHTEIINYAEEHDADLIAMGTHGRSGVERQFIGSVTEKVVRQSETPVLTVHING</sequence>
<reference evidence="3" key="1">
    <citation type="submission" date="2019-02" db="EMBL/GenBank/DDBJ databases">
        <title>Halonotius sp. a new haloarchaeum isolated from saline soil.</title>
        <authorList>
            <person name="Duran-Viseras A."/>
            <person name="Sanchez-Porro C."/>
            <person name="Ventosa A."/>
        </authorList>
    </citation>
    <scope>NUCLEOTIDE SEQUENCE</scope>
    <source>
        <strain evidence="3">F15B</strain>
    </source>
</reference>
<dbReference type="PANTHER" id="PTHR46268">
    <property type="entry name" value="STRESS RESPONSE PROTEIN NHAX"/>
    <property type="match status" value="1"/>
</dbReference>
<gene>
    <name evidence="3" type="ORF">EGH24_07015</name>
</gene>
<dbReference type="PANTHER" id="PTHR46268:SF6">
    <property type="entry name" value="UNIVERSAL STRESS PROTEIN UP12"/>
    <property type="match status" value="1"/>
</dbReference>
<proteinExistence type="inferred from homology"/>
<name>A0A8J8TCI3_9EURY</name>
<dbReference type="InterPro" id="IPR006016">
    <property type="entry name" value="UspA"/>
</dbReference>
<dbReference type="InterPro" id="IPR014729">
    <property type="entry name" value="Rossmann-like_a/b/a_fold"/>
</dbReference>
<dbReference type="CDD" id="cd00293">
    <property type="entry name" value="USP-like"/>
    <property type="match status" value="1"/>
</dbReference>
<dbReference type="AlphaFoldDB" id="A0A8J8TCI3"/>
<dbReference type="Proteomes" id="UP000705823">
    <property type="component" value="Unassembled WGS sequence"/>
</dbReference>
<dbReference type="Gene3D" id="3.40.50.620">
    <property type="entry name" value="HUPs"/>
    <property type="match status" value="1"/>
</dbReference>
<dbReference type="InterPro" id="IPR006015">
    <property type="entry name" value="Universal_stress_UspA"/>
</dbReference>
<keyword evidence="4" id="KW-1185">Reference proteome</keyword>
<evidence type="ECO:0000256" key="1">
    <source>
        <dbReference type="ARBA" id="ARBA00008791"/>
    </source>
</evidence>
<feature type="domain" description="UspA" evidence="2">
    <location>
        <begin position="6"/>
        <end position="172"/>
    </location>
</feature>
<dbReference type="EMBL" id="RKLU01000003">
    <property type="protein sequence ID" value="TQQ80901.1"/>
    <property type="molecule type" value="Genomic_DNA"/>
</dbReference>
<comment type="caution">
    <text evidence="3">The sequence shown here is derived from an EMBL/GenBank/DDBJ whole genome shotgun (WGS) entry which is preliminary data.</text>
</comment>
<comment type="similarity">
    <text evidence="1">Belongs to the universal stress protein A family.</text>
</comment>
<organism evidence="3 4">
    <name type="scientific">Halonotius terrestris</name>
    <dbReference type="NCBI Taxonomy" id="2487750"/>
    <lineage>
        <taxon>Archaea</taxon>
        <taxon>Methanobacteriati</taxon>
        <taxon>Methanobacteriota</taxon>
        <taxon>Stenosarchaea group</taxon>
        <taxon>Halobacteria</taxon>
        <taxon>Halobacteriales</taxon>
        <taxon>Haloferacaceae</taxon>
        <taxon>Halonotius</taxon>
    </lineage>
</organism>
<evidence type="ECO:0000313" key="3">
    <source>
        <dbReference type="EMBL" id="TQQ80901.1"/>
    </source>
</evidence>